<dbReference type="OrthoDB" id="829727at2759"/>
<feature type="signal peptide" evidence="4">
    <location>
        <begin position="1"/>
        <end position="23"/>
    </location>
</feature>
<sequence>MEGRQILGLALIFCITVITPVYCQYYSETLPFKPMEEQVSYLRFFFHHTLSGKNPTAVLIARPNITNGGEPRTPFGYLYAVDDILTTGREPTSEVIGNAQGMYVSSGKDDLSLVVYLDFAITKGQFNGSSFSVFSRNPVLDIERELAVVGGRGQFRLARGFCHLKTISVNGTSGNAILLSTM</sequence>
<organism evidence="5 6">
    <name type="scientific">Ricinus communis</name>
    <name type="common">Castor bean</name>
    <dbReference type="NCBI Taxonomy" id="3988"/>
    <lineage>
        <taxon>Eukaryota</taxon>
        <taxon>Viridiplantae</taxon>
        <taxon>Streptophyta</taxon>
        <taxon>Embryophyta</taxon>
        <taxon>Tracheophyta</taxon>
        <taxon>Spermatophyta</taxon>
        <taxon>Magnoliopsida</taxon>
        <taxon>eudicotyledons</taxon>
        <taxon>Gunneridae</taxon>
        <taxon>Pentapetalae</taxon>
        <taxon>rosids</taxon>
        <taxon>fabids</taxon>
        <taxon>Malpighiales</taxon>
        <taxon>Euphorbiaceae</taxon>
        <taxon>Acalyphoideae</taxon>
        <taxon>Acalypheae</taxon>
        <taxon>Ricinus</taxon>
    </lineage>
</organism>
<reference evidence="6" key="1">
    <citation type="journal article" date="2010" name="Nat. Biotechnol.">
        <title>Draft genome sequence of the oilseed species Ricinus communis.</title>
        <authorList>
            <person name="Chan A.P."/>
            <person name="Crabtree J."/>
            <person name="Zhao Q."/>
            <person name="Lorenzi H."/>
            <person name="Orvis J."/>
            <person name="Puiu D."/>
            <person name="Melake-Berhan A."/>
            <person name="Jones K.M."/>
            <person name="Redman J."/>
            <person name="Chen G."/>
            <person name="Cahoon E.B."/>
            <person name="Gedil M."/>
            <person name="Stanke M."/>
            <person name="Haas B.J."/>
            <person name="Wortman J.R."/>
            <person name="Fraser-Liggett C.M."/>
            <person name="Ravel J."/>
            <person name="Rabinowicz P.D."/>
        </authorList>
    </citation>
    <scope>NUCLEOTIDE SEQUENCE [LARGE SCALE GENOMIC DNA]</scope>
    <source>
        <strain evidence="6">cv. Hale</strain>
    </source>
</reference>
<dbReference type="AlphaFoldDB" id="B9SQK7"/>
<gene>
    <name evidence="5" type="ORF">RCOM_0739250</name>
</gene>
<keyword evidence="4" id="KW-0732">Signal</keyword>
<name>B9SQK7_RICCO</name>
<dbReference type="KEGG" id="rcu:8265336"/>
<keyword evidence="3 4" id="KW-0964">Secreted</keyword>
<comment type="similarity">
    <text evidence="1 4">Belongs to the plant dirigent protein family.</text>
</comment>
<evidence type="ECO:0000313" key="5">
    <source>
        <dbReference type="EMBL" id="EEF34114.1"/>
    </source>
</evidence>
<evidence type="ECO:0000256" key="4">
    <source>
        <dbReference type="RuleBase" id="RU363099"/>
    </source>
</evidence>
<dbReference type="PANTHER" id="PTHR21495">
    <property type="entry name" value="NUCLEOPORIN-RELATED"/>
    <property type="match status" value="1"/>
</dbReference>
<accession>B9SQK7</accession>
<dbReference type="GO" id="GO:0009699">
    <property type="term" value="P:phenylpropanoid biosynthetic process"/>
    <property type="evidence" value="ECO:0007669"/>
    <property type="project" value="UniProtKB-ARBA"/>
</dbReference>
<comment type="function">
    <text evidence="4">Dirigent proteins impart stereoselectivity on the phenoxy radical-coupling reaction, yielding optically active lignans from two molecules of coniferyl alcohol in the biosynthesis of lignans, flavonolignans, and alkaloids and thus plays a central role in plant secondary metabolism.</text>
</comment>
<dbReference type="eggNOG" id="ENOG502RXRA">
    <property type="taxonomic scope" value="Eukaryota"/>
</dbReference>
<dbReference type="InterPro" id="IPR004265">
    <property type="entry name" value="Dirigent"/>
</dbReference>
<evidence type="ECO:0000313" key="6">
    <source>
        <dbReference type="Proteomes" id="UP000008311"/>
    </source>
</evidence>
<dbReference type="FunCoup" id="B9SQK7">
    <property type="interactions" value="12"/>
</dbReference>
<dbReference type="Pfam" id="PF03018">
    <property type="entry name" value="Dirigent"/>
    <property type="match status" value="1"/>
</dbReference>
<feature type="chain" id="PRO_5008192149" description="Dirigent protein" evidence="4">
    <location>
        <begin position="24"/>
        <end position="182"/>
    </location>
</feature>
<keyword evidence="6" id="KW-1185">Reference proteome</keyword>
<evidence type="ECO:0000256" key="1">
    <source>
        <dbReference type="ARBA" id="ARBA00010746"/>
    </source>
</evidence>
<dbReference type="GO" id="GO:0048046">
    <property type="term" value="C:apoplast"/>
    <property type="evidence" value="ECO:0007669"/>
    <property type="project" value="UniProtKB-SubCell"/>
</dbReference>
<dbReference type="EMBL" id="EQ974087">
    <property type="protein sequence ID" value="EEF34114.1"/>
    <property type="molecule type" value="Genomic_DNA"/>
</dbReference>
<comment type="subunit">
    <text evidence="2 4">Homodimer.</text>
</comment>
<dbReference type="Proteomes" id="UP000008311">
    <property type="component" value="Unassembled WGS sequence"/>
</dbReference>
<dbReference type="OMA" id="HFYYFDI"/>
<comment type="subcellular location">
    <subcellularLocation>
        <location evidence="4">Secreted</location>
        <location evidence="4">Extracellular space</location>
        <location evidence="4">Apoplast</location>
    </subcellularLocation>
</comment>
<dbReference type="Gene3D" id="2.40.480.10">
    <property type="entry name" value="Allene oxide cyclase-like"/>
    <property type="match status" value="1"/>
</dbReference>
<dbReference type="InParanoid" id="B9SQK7"/>
<proteinExistence type="inferred from homology"/>
<protein>
    <recommendedName>
        <fullName evidence="4">Dirigent protein</fullName>
    </recommendedName>
</protein>
<evidence type="ECO:0000256" key="2">
    <source>
        <dbReference type="ARBA" id="ARBA00011738"/>
    </source>
</evidence>
<dbReference type="InterPro" id="IPR044859">
    <property type="entry name" value="Allene_oxi_cyc_Dirigent"/>
</dbReference>
<dbReference type="STRING" id="3988.B9SQK7"/>
<keyword evidence="4" id="KW-0052">Apoplast</keyword>
<evidence type="ECO:0000256" key="3">
    <source>
        <dbReference type="ARBA" id="ARBA00022525"/>
    </source>
</evidence>